<reference evidence="1 2" key="1">
    <citation type="submission" date="2020-11" db="EMBL/GenBank/DDBJ databases">
        <authorList>
            <person name="Wallbank WR R."/>
            <person name="Pardo Diaz C."/>
            <person name="Kozak K."/>
            <person name="Martin S."/>
            <person name="Jiggins C."/>
            <person name="Moest M."/>
            <person name="Warren A I."/>
            <person name="Generalovic N T."/>
            <person name="Byers J.R.P. K."/>
            <person name="Montejo-Kovacevich G."/>
            <person name="Yen C E."/>
        </authorList>
    </citation>
    <scope>NUCLEOTIDE SEQUENCE [LARGE SCALE GENOMIC DNA]</scope>
</reference>
<dbReference type="OrthoDB" id="6419989at2759"/>
<evidence type="ECO:0000313" key="1">
    <source>
        <dbReference type="EMBL" id="CAD7078936.1"/>
    </source>
</evidence>
<sequence length="166" mass="19143">MHSTLDPQVSPHQIVIYDNRKDRPNDTEASILGIKLVITPKHFRTSKFKLACLARIYNIYEQLTEKLIDLDASTNLILFDDPLSTMENNKQSQYANNLADANEDIKMHHMQAQVLVACICNTPRGNAFRTPRDNVEHFKIPKFEKLMLEERARMEHKTLAHGKCDP</sequence>
<dbReference type="AlphaFoldDB" id="A0A7R8YMS0"/>
<protein>
    <submittedName>
        <fullName evidence="1">Uncharacterized protein</fullName>
    </submittedName>
</protein>
<dbReference type="InParanoid" id="A0A7R8YMS0"/>
<keyword evidence="2" id="KW-1185">Reference proteome</keyword>
<proteinExistence type="predicted"/>
<gene>
    <name evidence="1" type="ORF">HERILL_LOCUS2175</name>
</gene>
<dbReference type="Proteomes" id="UP000594454">
    <property type="component" value="Chromosome 1"/>
</dbReference>
<evidence type="ECO:0000313" key="2">
    <source>
        <dbReference type="Proteomes" id="UP000594454"/>
    </source>
</evidence>
<name>A0A7R8YMS0_HERIL</name>
<dbReference type="EMBL" id="LR899009">
    <property type="protein sequence ID" value="CAD7078936.1"/>
    <property type="molecule type" value="Genomic_DNA"/>
</dbReference>
<organism evidence="1 2">
    <name type="scientific">Hermetia illucens</name>
    <name type="common">Black soldier fly</name>
    <dbReference type="NCBI Taxonomy" id="343691"/>
    <lineage>
        <taxon>Eukaryota</taxon>
        <taxon>Metazoa</taxon>
        <taxon>Ecdysozoa</taxon>
        <taxon>Arthropoda</taxon>
        <taxon>Hexapoda</taxon>
        <taxon>Insecta</taxon>
        <taxon>Pterygota</taxon>
        <taxon>Neoptera</taxon>
        <taxon>Endopterygota</taxon>
        <taxon>Diptera</taxon>
        <taxon>Brachycera</taxon>
        <taxon>Stratiomyomorpha</taxon>
        <taxon>Stratiomyidae</taxon>
        <taxon>Hermetiinae</taxon>
        <taxon>Hermetia</taxon>
    </lineage>
</organism>
<accession>A0A7R8YMS0</accession>